<feature type="region of interest" description="Disordered" evidence="1">
    <location>
        <begin position="1"/>
        <end position="20"/>
    </location>
</feature>
<protein>
    <submittedName>
        <fullName evidence="3">Class I SAM-dependent methyltransferase</fullName>
        <ecNumber evidence="3">2.1.1.-</ecNumber>
    </submittedName>
</protein>
<keyword evidence="3" id="KW-0489">Methyltransferase</keyword>
<dbReference type="EMBL" id="JBHLUE010000009">
    <property type="protein sequence ID" value="MFC0565025.1"/>
    <property type="molecule type" value="Genomic_DNA"/>
</dbReference>
<dbReference type="EC" id="2.1.1.-" evidence="3"/>
<evidence type="ECO:0000313" key="4">
    <source>
        <dbReference type="Proteomes" id="UP001589894"/>
    </source>
</evidence>
<feature type="compositionally biased region" description="Low complexity" evidence="1">
    <location>
        <begin position="1"/>
        <end position="10"/>
    </location>
</feature>
<gene>
    <name evidence="3" type="ORF">ACFFHU_12880</name>
</gene>
<keyword evidence="4" id="KW-1185">Reference proteome</keyword>
<evidence type="ECO:0000256" key="1">
    <source>
        <dbReference type="SAM" id="MobiDB-lite"/>
    </source>
</evidence>
<sequence>MPAEPRAATEPPAPTPYDRWERTAWAGRGPAYADTYAVACGYAAGPLLDAAGVGPGTRVLDVGTGPGTVAALALERGARVTAVDAEPSMVELAAARVPGAEVRAAILPDLPFPAGAFDAVIANFLINHVGRPAAGVAELARVTRPGGRVALSVWPQPAGAMQQLWYDVLAAAGLTMPADIPTVAEAENFARTPDGFAALLRSAGLDRVDCRRLDWVLRVDPERWWRGSLHGFGALGRAMRPLPETARAAVKRHYDRLAAGHLAADGSLALPTSALVATGMVPAG</sequence>
<reference evidence="3 4" key="1">
    <citation type="submission" date="2024-09" db="EMBL/GenBank/DDBJ databases">
        <authorList>
            <person name="Sun Q."/>
            <person name="Mori K."/>
        </authorList>
    </citation>
    <scope>NUCLEOTIDE SEQUENCE [LARGE SCALE GENOMIC DNA]</scope>
    <source>
        <strain evidence="3 4">TBRC 2205</strain>
    </source>
</reference>
<dbReference type="InterPro" id="IPR029063">
    <property type="entry name" value="SAM-dependent_MTases_sf"/>
</dbReference>
<dbReference type="GO" id="GO:0032259">
    <property type="term" value="P:methylation"/>
    <property type="evidence" value="ECO:0007669"/>
    <property type="project" value="UniProtKB-KW"/>
</dbReference>
<keyword evidence="3" id="KW-0808">Transferase</keyword>
<feature type="domain" description="Methyltransferase type 11" evidence="2">
    <location>
        <begin position="60"/>
        <end position="150"/>
    </location>
</feature>
<dbReference type="PANTHER" id="PTHR43591">
    <property type="entry name" value="METHYLTRANSFERASE"/>
    <property type="match status" value="1"/>
</dbReference>
<dbReference type="GO" id="GO:0008168">
    <property type="term" value="F:methyltransferase activity"/>
    <property type="evidence" value="ECO:0007669"/>
    <property type="project" value="UniProtKB-KW"/>
</dbReference>
<evidence type="ECO:0000259" key="2">
    <source>
        <dbReference type="Pfam" id="PF08241"/>
    </source>
</evidence>
<organism evidence="3 4">
    <name type="scientific">Plantactinospora siamensis</name>
    <dbReference type="NCBI Taxonomy" id="555372"/>
    <lineage>
        <taxon>Bacteria</taxon>
        <taxon>Bacillati</taxon>
        <taxon>Actinomycetota</taxon>
        <taxon>Actinomycetes</taxon>
        <taxon>Micromonosporales</taxon>
        <taxon>Micromonosporaceae</taxon>
        <taxon>Plantactinospora</taxon>
    </lineage>
</organism>
<dbReference type="Pfam" id="PF08241">
    <property type="entry name" value="Methyltransf_11"/>
    <property type="match status" value="1"/>
</dbReference>
<evidence type="ECO:0000313" key="3">
    <source>
        <dbReference type="EMBL" id="MFC0565025.1"/>
    </source>
</evidence>
<dbReference type="InterPro" id="IPR013216">
    <property type="entry name" value="Methyltransf_11"/>
</dbReference>
<dbReference type="RefSeq" id="WP_377338489.1">
    <property type="nucleotide sequence ID" value="NZ_JBHLUE010000009.1"/>
</dbReference>
<name>A0ABV6NW73_9ACTN</name>
<dbReference type="Proteomes" id="UP001589894">
    <property type="component" value="Unassembled WGS sequence"/>
</dbReference>
<dbReference type="PANTHER" id="PTHR43591:SF24">
    <property type="entry name" value="2-METHOXY-6-POLYPRENYL-1,4-BENZOQUINOL METHYLASE, MITOCHONDRIAL"/>
    <property type="match status" value="1"/>
</dbReference>
<dbReference type="Gene3D" id="3.40.50.150">
    <property type="entry name" value="Vaccinia Virus protein VP39"/>
    <property type="match status" value="1"/>
</dbReference>
<accession>A0ABV6NW73</accession>
<comment type="caution">
    <text evidence="3">The sequence shown here is derived from an EMBL/GenBank/DDBJ whole genome shotgun (WGS) entry which is preliminary data.</text>
</comment>
<proteinExistence type="predicted"/>
<dbReference type="SUPFAM" id="SSF53335">
    <property type="entry name" value="S-adenosyl-L-methionine-dependent methyltransferases"/>
    <property type="match status" value="1"/>
</dbReference>
<dbReference type="CDD" id="cd02440">
    <property type="entry name" value="AdoMet_MTases"/>
    <property type="match status" value="1"/>
</dbReference>